<dbReference type="Proteomes" id="UP000528457">
    <property type="component" value="Unassembled WGS sequence"/>
</dbReference>
<name>A0A7X0JPX4_9GAMM</name>
<gene>
    <name evidence="2" type="ORF">HNR48_000415</name>
</gene>
<protein>
    <submittedName>
        <fullName evidence="2">Uncharacterized protein</fullName>
    </submittedName>
</protein>
<dbReference type="InParanoid" id="A0A7X0JPX4"/>
<dbReference type="AlphaFoldDB" id="A0A7X0JPX4"/>
<accession>A0A7X0JPX4</accession>
<evidence type="ECO:0000313" key="3">
    <source>
        <dbReference type="Proteomes" id="UP000528457"/>
    </source>
</evidence>
<evidence type="ECO:0000313" key="2">
    <source>
        <dbReference type="EMBL" id="MBB6520137.1"/>
    </source>
</evidence>
<reference evidence="2 3" key="1">
    <citation type="submission" date="2020-08" db="EMBL/GenBank/DDBJ databases">
        <title>Genomic Encyclopedia of Type Strains, Phase IV (KMG-IV): sequencing the most valuable type-strain genomes for metagenomic binning, comparative biology and taxonomic classification.</title>
        <authorList>
            <person name="Goeker M."/>
        </authorList>
    </citation>
    <scope>NUCLEOTIDE SEQUENCE [LARGE SCALE GENOMIC DNA]</scope>
    <source>
        <strain evidence="2 3">DSM 22368</strain>
    </source>
</reference>
<dbReference type="RefSeq" id="WP_166852150.1">
    <property type="nucleotide sequence ID" value="NZ_JAAONY010000001.1"/>
</dbReference>
<keyword evidence="3" id="KW-1185">Reference proteome</keyword>
<proteinExistence type="predicted"/>
<comment type="caution">
    <text evidence="2">The sequence shown here is derived from an EMBL/GenBank/DDBJ whole genome shotgun (WGS) entry which is preliminary data.</text>
</comment>
<feature type="compositionally biased region" description="Polar residues" evidence="1">
    <location>
        <begin position="198"/>
        <end position="210"/>
    </location>
</feature>
<evidence type="ECO:0000256" key="1">
    <source>
        <dbReference type="SAM" id="MobiDB-lite"/>
    </source>
</evidence>
<sequence length="217" mass="24603">MNDELVPLSELRQAIDIALSESMNDVSLHRFLASRAKTMHRSIGFADGDQVELLQQFVHRYIQQVPEVLDHFHKISVAAGVEDELEAFLNIAIDYFLQPLEITASHRGLLKIMDAAYLTHRLIEEVNDRFLSNAGVSISPIDNTEDNVVMHFLIGETLANELDLAVHYSVEMLISQDALFSKHSLMLYVDAQKYNQNNAQENETSKTENSVHLALQR</sequence>
<feature type="region of interest" description="Disordered" evidence="1">
    <location>
        <begin position="198"/>
        <end position="217"/>
    </location>
</feature>
<dbReference type="EMBL" id="JACHHT010000001">
    <property type="protein sequence ID" value="MBB6520137.1"/>
    <property type="molecule type" value="Genomic_DNA"/>
</dbReference>
<organism evidence="2 3">
    <name type="scientific">Pseudoteredinibacter isoporae</name>
    <dbReference type="NCBI Taxonomy" id="570281"/>
    <lineage>
        <taxon>Bacteria</taxon>
        <taxon>Pseudomonadati</taxon>
        <taxon>Pseudomonadota</taxon>
        <taxon>Gammaproteobacteria</taxon>
        <taxon>Cellvibrionales</taxon>
        <taxon>Cellvibrionaceae</taxon>
        <taxon>Pseudoteredinibacter</taxon>
    </lineage>
</organism>